<evidence type="ECO:0000313" key="1">
    <source>
        <dbReference type="EMBL" id="HJG95559.1"/>
    </source>
</evidence>
<comment type="caution">
    <text evidence="1">The sequence shown here is derived from an EMBL/GenBank/DDBJ whole genome shotgun (WGS) entry which is preliminary data.</text>
</comment>
<sequence length="101" mass="12119">MNINLVYIYPKIIEINNEIHLLRIIDQKLKESLVLYCIKEDNVYKISSINTMVGEVKYLINYNDENDLRKLVNNIKSKEKNIKELNNLEKIEKYILKTIKY</sequence>
<organism evidence="1 2">
    <name type="scientific">Romboutsia timonensis</name>
    <dbReference type="NCBI Taxonomy" id="1776391"/>
    <lineage>
        <taxon>Bacteria</taxon>
        <taxon>Bacillati</taxon>
        <taxon>Bacillota</taxon>
        <taxon>Clostridia</taxon>
        <taxon>Peptostreptococcales</taxon>
        <taxon>Peptostreptococcaceae</taxon>
        <taxon>Romboutsia</taxon>
    </lineage>
</organism>
<accession>A0A921SYE4</accession>
<evidence type="ECO:0000313" key="2">
    <source>
        <dbReference type="Proteomes" id="UP000776700"/>
    </source>
</evidence>
<name>A0A921SYE4_9FIRM</name>
<proteinExistence type="predicted"/>
<gene>
    <name evidence="1" type="ORF">K8V90_00440</name>
</gene>
<reference evidence="1" key="1">
    <citation type="journal article" date="2021" name="PeerJ">
        <title>Extensive microbial diversity within the chicken gut microbiome revealed by metagenomics and culture.</title>
        <authorList>
            <person name="Gilroy R."/>
            <person name="Ravi A."/>
            <person name="Getino M."/>
            <person name="Pursley I."/>
            <person name="Horton D.L."/>
            <person name="Alikhan N.F."/>
            <person name="Baker D."/>
            <person name="Gharbi K."/>
            <person name="Hall N."/>
            <person name="Watson M."/>
            <person name="Adriaenssens E.M."/>
            <person name="Foster-Nyarko E."/>
            <person name="Jarju S."/>
            <person name="Secka A."/>
            <person name="Antonio M."/>
            <person name="Oren A."/>
            <person name="Chaudhuri R.R."/>
            <person name="La Ragione R."/>
            <person name="Hildebrand F."/>
            <person name="Pallen M.J."/>
        </authorList>
    </citation>
    <scope>NUCLEOTIDE SEQUENCE</scope>
    <source>
        <strain evidence="1">1277</strain>
    </source>
</reference>
<dbReference type="AlphaFoldDB" id="A0A921SYE4"/>
<reference evidence="1" key="2">
    <citation type="submission" date="2021-09" db="EMBL/GenBank/DDBJ databases">
        <authorList>
            <person name="Gilroy R."/>
        </authorList>
    </citation>
    <scope>NUCLEOTIDE SEQUENCE</scope>
    <source>
        <strain evidence="1">1277</strain>
    </source>
</reference>
<protein>
    <submittedName>
        <fullName evidence="1">Uncharacterized protein</fullName>
    </submittedName>
</protein>
<dbReference type="EMBL" id="DYUB01000016">
    <property type="protein sequence ID" value="HJG95559.1"/>
    <property type="molecule type" value="Genomic_DNA"/>
</dbReference>
<dbReference type="Proteomes" id="UP000776700">
    <property type="component" value="Unassembled WGS sequence"/>
</dbReference>